<feature type="compositionally biased region" description="Basic and acidic residues" evidence="1">
    <location>
        <begin position="180"/>
        <end position="198"/>
    </location>
</feature>
<dbReference type="OrthoDB" id="2275718at2759"/>
<dbReference type="GO" id="GO:0034063">
    <property type="term" value="P:stress granule assembly"/>
    <property type="evidence" value="ECO:0007669"/>
    <property type="project" value="TreeGrafter"/>
</dbReference>
<dbReference type="STRING" id="361077.A0A151ZGE7"/>
<dbReference type="InterPro" id="IPR009818">
    <property type="entry name" value="PAM2_motif"/>
</dbReference>
<dbReference type="InterPro" id="IPR009604">
    <property type="entry name" value="LsmAD_domain"/>
</dbReference>
<feature type="compositionally biased region" description="Low complexity" evidence="1">
    <location>
        <begin position="32"/>
        <end position="48"/>
    </location>
</feature>
<comment type="caution">
    <text evidence="3">The sequence shown here is derived from an EMBL/GenBank/DDBJ whole genome shotgun (WGS) entry which is preliminary data.</text>
</comment>
<evidence type="ECO:0000313" key="4">
    <source>
        <dbReference type="Proteomes" id="UP000076078"/>
    </source>
</evidence>
<reference evidence="3 4" key="1">
    <citation type="submission" date="2015-12" db="EMBL/GenBank/DDBJ databases">
        <title>Dictyostelia acquired genes for synthesis and detection of signals that induce cell-type specialization by lateral gene transfer from prokaryotes.</title>
        <authorList>
            <person name="Gloeckner G."/>
            <person name="Schaap P."/>
        </authorList>
    </citation>
    <scope>NUCLEOTIDE SEQUENCE [LARGE SCALE GENOMIC DNA]</scope>
    <source>
        <strain evidence="3 4">TK</strain>
    </source>
</reference>
<feature type="region of interest" description="Disordered" evidence="1">
    <location>
        <begin position="263"/>
        <end position="389"/>
    </location>
</feature>
<feature type="compositionally biased region" description="Low complexity" evidence="1">
    <location>
        <begin position="546"/>
        <end position="567"/>
    </location>
</feature>
<dbReference type="PANTHER" id="PTHR12854:SF7">
    <property type="entry name" value="ATAXIN-2 HOMOLOG"/>
    <property type="match status" value="1"/>
</dbReference>
<dbReference type="Pfam" id="PF06741">
    <property type="entry name" value="LsmAD"/>
    <property type="match status" value="1"/>
</dbReference>
<feature type="region of interest" description="Disordered" evidence="1">
    <location>
        <begin position="505"/>
        <end position="671"/>
    </location>
</feature>
<name>A0A151ZGE7_TIELA</name>
<dbReference type="OMA" id="TIHETMT"/>
<dbReference type="Pfam" id="PF07145">
    <property type="entry name" value="PAM2"/>
    <property type="match status" value="1"/>
</dbReference>
<feature type="compositionally biased region" description="Basic and acidic residues" evidence="1">
    <location>
        <begin position="570"/>
        <end position="581"/>
    </location>
</feature>
<sequence>MNNQKKKPQQGGNQQQQKQQQQNLSGSGGSGHSKLQIQQQPQLSASQSQMKDRSTFIYMSLIGYYVNVTIKNGVVYEGVLHSVQPTVGGGIGIVLKMARKKETGTITTQPTPTIMIEAKDFVSLVATGVQLEQHSRINGSGSPHHHHMMKGDGTINTDTDISGFDGNLRERELQPWSSETHYDESLEGDSGRENGSDKKWDQFATNEKLFGVKTTFDEQLYTTHLDKASEFYKSNIHLAEKKANEIENDKSLNMHLLEERGHIQGNDYDEEERYSSVVRKGNPNPTTTSPTARVPLIPNTDKYIPPRERQRLLQQPSPTTTTPATNPTTTSPTTSNKPEQKSTTPQKQQPEQQQQTPTKESTTPSKEKDGGDQPQQPTTPNTMISGGTGTANVSKLILNRDKQPNDEPDHGVLGSPRDGLSPRFVEYMKVRQGLTDSKTKNLSGSDTPKSPLIQNRELLNSLSLEVVSGVNPDVVNDFNNFKLGKMNQSMDRQTNFENLKTFQRDYNIKSKSRPSSPSVSSPRVLPPPSHFSLSGSSKDDQKSDDASSTTTTTVATTTEQTTVQEASNQDTKKDIESKPSKSETTSTSKDTTTAQSSSATATTSGDKSTSATTPITSTSATPTNSSTGSLSKFKLNPNAKSFTPTVGGTKAPFKGSTDDLNKSTSNLQTTDTQTPINDVYYESMKKRQAIQEPSDSVPPYWVDPYGRQYEDDPYYHMRGIPSTMVTMPINAIPFYPNMPPGKGPTIITTKPLPYQPTPPRTYANGQNAFLSYVHQPQPPPGYQYVPQGIPVFNTSPPPPLIGGKRYFHPPPNSTQYSIPLIPNQPPPPQQPGTSPNRILTPPTIYPQPYGTITTTRYQPPHEVSPQHGYHPGNFQ</sequence>
<dbReference type="GO" id="GO:0010494">
    <property type="term" value="C:cytoplasmic stress granule"/>
    <property type="evidence" value="ECO:0007669"/>
    <property type="project" value="TreeGrafter"/>
</dbReference>
<gene>
    <name evidence="3" type="ORF">DLAC_05656</name>
</gene>
<evidence type="ECO:0000259" key="2">
    <source>
        <dbReference type="SMART" id="SM01272"/>
    </source>
</evidence>
<dbReference type="InParanoid" id="A0A151ZGE7"/>
<feature type="domain" description="LsmAD" evidence="2">
    <location>
        <begin position="210"/>
        <end position="280"/>
    </location>
</feature>
<dbReference type="GO" id="GO:0003729">
    <property type="term" value="F:mRNA binding"/>
    <property type="evidence" value="ECO:0007669"/>
    <property type="project" value="TreeGrafter"/>
</dbReference>
<feature type="compositionally biased region" description="Polar residues" evidence="1">
    <location>
        <begin position="662"/>
        <end position="671"/>
    </location>
</feature>
<feature type="compositionally biased region" description="Low complexity" evidence="1">
    <location>
        <begin position="9"/>
        <end position="25"/>
    </location>
</feature>
<feature type="compositionally biased region" description="Low complexity" evidence="1">
    <location>
        <begin position="316"/>
        <end position="364"/>
    </location>
</feature>
<accession>A0A151ZGE7</accession>
<dbReference type="InterPro" id="IPR045117">
    <property type="entry name" value="ATXN2-like"/>
</dbReference>
<dbReference type="AlphaFoldDB" id="A0A151ZGE7"/>
<feature type="region of interest" description="Disordered" evidence="1">
    <location>
        <begin position="172"/>
        <end position="198"/>
    </location>
</feature>
<organism evidence="3 4">
    <name type="scientific">Tieghemostelium lacteum</name>
    <name type="common">Slime mold</name>
    <name type="synonym">Dictyostelium lacteum</name>
    <dbReference type="NCBI Taxonomy" id="361077"/>
    <lineage>
        <taxon>Eukaryota</taxon>
        <taxon>Amoebozoa</taxon>
        <taxon>Evosea</taxon>
        <taxon>Eumycetozoa</taxon>
        <taxon>Dictyostelia</taxon>
        <taxon>Dictyosteliales</taxon>
        <taxon>Raperosteliaceae</taxon>
        <taxon>Tieghemostelium</taxon>
    </lineage>
</organism>
<feature type="region of interest" description="Disordered" evidence="1">
    <location>
        <begin position="809"/>
        <end position="875"/>
    </location>
</feature>
<feature type="region of interest" description="Disordered" evidence="1">
    <location>
        <begin position="401"/>
        <end position="420"/>
    </location>
</feature>
<dbReference type="PANTHER" id="PTHR12854">
    <property type="entry name" value="ATAXIN 2-RELATED"/>
    <property type="match status" value="1"/>
</dbReference>
<feature type="region of interest" description="Disordered" evidence="1">
    <location>
        <begin position="1"/>
        <end position="48"/>
    </location>
</feature>
<keyword evidence="4" id="KW-1185">Reference proteome</keyword>
<evidence type="ECO:0000313" key="3">
    <source>
        <dbReference type="EMBL" id="KYQ93046.1"/>
    </source>
</evidence>
<evidence type="ECO:0000256" key="1">
    <source>
        <dbReference type="SAM" id="MobiDB-lite"/>
    </source>
</evidence>
<dbReference type="EMBL" id="LODT01000028">
    <property type="protein sequence ID" value="KYQ93046.1"/>
    <property type="molecule type" value="Genomic_DNA"/>
</dbReference>
<feature type="compositionally biased region" description="Low complexity" evidence="1">
    <location>
        <begin position="582"/>
        <end position="629"/>
    </location>
</feature>
<dbReference type="SMART" id="SM01272">
    <property type="entry name" value="LsmAD"/>
    <property type="match status" value="1"/>
</dbReference>
<feature type="compositionally biased region" description="Polar residues" evidence="1">
    <location>
        <begin position="373"/>
        <end position="389"/>
    </location>
</feature>
<protein>
    <submittedName>
        <fullName evidence="3">Ataxin-2</fullName>
    </submittedName>
</protein>
<dbReference type="Pfam" id="PF14438">
    <property type="entry name" value="SM-ATX"/>
    <property type="match status" value="1"/>
</dbReference>
<proteinExistence type="predicted"/>
<dbReference type="Proteomes" id="UP000076078">
    <property type="component" value="Unassembled WGS sequence"/>
</dbReference>
<feature type="compositionally biased region" description="Low complexity" evidence="1">
    <location>
        <begin position="513"/>
        <end position="523"/>
    </location>
</feature>
<dbReference type="InterPro" id="IPR025852">
    <property type="entry name" value="SM_dom_ATX"/>
</dbReference>
<feature type="compositionally biased region" description="Basic and acidic residues" evidence="1">
    <location>
        <begin position="401"/>
        <end position="410"/>
    </location>
</feature>